<dbReference type="PROSITE" id="PS00018">
    <property type="entry name" value="EF_HAND_1"/>
    <property type="match status" value="1"/>
</dbReference>
<dbReference type="GO" id="GO:0008168">
    <property type="term" value="F:methyltransferase activity"/>
    <property type="evidence" value="ECO:0007669"/>
    <property type="project" value="UniProtKB-KW"/>
</dbReference>
<accession>A0ABP9RAD5</accession>
<gene>
    <name evidence="2" type="ORF">GCM10023321_75100</name>
</gene>
<evidence type="ECO:0000313" key="2">
    <source>
        <dbReference type="EMBL" id="GAA5173457.1"/>
    </source>
</evidence>
<sequence length="260" mass="28214">MADNHPVSHNDRILEQFRLQAETFTDTGFATSGLEWIVQQLGPRPGMQVLDVAAGAAHLGRALAPHVGHVSALDLTPEMLAQGDRLARAAGLRNITFLRGDATALPWLDDQFDLVACRLTLHQVADAAAVVREMVRVCRPGGRIGVSDMLLQGPGVAEENTRVERLRDPSHNRTLTAEEIHGLLRAAGATVTGTTSRPNPLDLEDWMTRSQTPEGDRVEIRRTLDAELAGGPSTGLRPERRDGVRTLTHVWGTITAEAGR</sequence>
<keyword evidence="2" id="KW-0489">Methyltransferase</keyword>
<dbReference type="Proteomes" id="UP001428817">
    <property type="component" value="Unassembled WGS sequence"/>
</dbReference>
<dbReference type="CDD" id="cd02440">
    <property type="entry name" value="AdoMet_MTases"/>
    <property type="match status" value="1"/>
</dbReference>
<reference evidence="3" key="1">
    <citation type="journal article" date="2019" name="Int. J. Syst. Evol. Microbiol.">
        <title>The Global Catalogue of Microorganisms (GCM) 10K type strain sequencing project: providing services to taxonomists for standard genome sequencing and annotation.</title>
        <authorList>
            <consortium name="The Broad Institute Genomics Platform"/>
            <consortium name="The Broad Institute Genome Sequencing Center for Infectious Disease"/>
            <person name="Wu L."/>
            <person name="Ma J."/>
        </authorList>
    </citation>
    <scope>NUCLEOTIDE SEQUENCE [LARGE SCALE GENOMIC DNA]</scope>
    <source>
        <strain evidence="3">JCM 18303</strain>
    </source>
</reference>
<organism evidence="2 3">
    <name type="scientific">Pseudonocardia eucalypti</name>
    <dbReference type="NCBI Taxonomy" id="648755"/>
    <lineage>
        <taxon>Bacteria</taxon>
        <taxon>Bacillati</taxon>
        <taxon>Actinomycetota</taxon>
        <taxon>Actinomycetes</taxon>
        <taxon>Pseudonocardiales</taxon>
        <taxon>Pseudonocardiaceae</taxon>
        <taxon>Pseudonocardia</taxon>
    </lineage>
</organism>
<dbReference type="InterPro" id="IPR041698">
    <property type="entry name" value="Methyltransf_25"/>
</dbReference>
<dbReference type="GO" id="GO:0032259">
    <property type="term" value="P:methylation"/>
    <property type="evidence" value="ECO:0007669"/>
    <property type="project" value="UniProtKB-KW"/>
</dbReference>
<evidence type="ECO:0000313" key="3">
    <source>
        <dbReference type="Proteomes" id="UP001428817"/>
    </source>
</evidence>
<feature type="domain" description="Methyltransferase" evidence="1">
    <location>
        <begin position="49"/>
        <end position="142"/>
    </location>
</feature>
<dbReference type="InterPro" id="IPR029063">
    <property type="entry name" value="SAM-dependent_MTases_sf"/>
</dbReference>
<proteinExistence type="predicted"/>
<dbReference type="InterPro" id="IPR018247">
    <property type="entry name" value="EF_Hand_1_Ca_BS"/>
</dbReference>
<name>A0ABP9RAD5_9PSEU</name>
<comment type="caution">
    <text evidence="2">The sequence shown here is derived from an EMBL/GenBank/DDBJ whole genome shotgun (WGS) entry which is preliminary data.</text>
</comment>
<evidence type="ECO:0000259" key="1">
    <source>
        <dbReference type="Pfam" id="PF13649"/>
    </source>
</evidence>
<dbReference type="SUPFAM" id="SSF53335">
    <property type="entry name" value="S-adenosyl-L-methionine-dependent methyltransferases"/>
    <property type="match status" value="1"/>
</dbReference>
<dbReference type="Gene3D" id="3.40.50.150">
    <property type="entry name" value="Vaccinia Virus protein VP39"/>
    <property type="match status" value="1"/>
</dbReference>
<dbReference type="PANTHER" id="PTHR43591:SF24">
    <property type="entry name" value="2-METHOXY-6-POLYPRENYL-1,4-BENZOQUINOL METHYLASE, MITOCHONDRIAL"/>
    <property type="match status" value="1"/>
</dbReference>
<keyword evidence="3" id="KW-1185">Reference proteome</keyword>
<dbReference type="Pfam" id="PF13649">
    <property type="entry name" value="Methyltransf_25"/>
    <property type="match status" value="1"/>
</dbReference>
<protein>
    <submittedName>
        <fullName evidence="2">Class I SAM-dependent methyltransferase</fullName>
    </submittedName>
</protein>
<keyword evidence="2" id="KW-0808">Transferase</keyword>
<dbReference type="PANTHER" id="PTHR43591">
    <property type="entry name" value="METHYLTRANSFERASE"/>
    <property type="match status" value="1"/>
</dbReference>
<dbReference type="EMBL" id="BAABJP010000056">
    <property type="protein sequence ID" value="GAA5173457.1"/>
    <property type="molecule type" value="Genomic_DNA"/>
</dbReference>